<feature type="binding site" evidence="3">
    <location>
        <position position="116"/>
    </location>
    <ligand>
        <name>substrate</name>
    </ligand>
</feature>
<evidence type="ECO:0000313" key="7">
    <source>
        <dbReference type="Proteomes" id="UP000241818"/>
    </source>
</evidence>
<dbReference type="InterPro" id="IPR044494">
    <property type="entry name" value="AKR3C2/3"/>
</dbReference>
<protein>
    <recommendedName>
        <fullName evidence="5">NADP-dependent oxidoreductase domain-containing protein</fullName>
    </recommendedName>
</protein>
<dbReference type="InterPro" id="IPR023210">
    <property type="entry name" value="NADP_OxRdtase_dom"/>
</dbReference>
<dbReference type="InterPro" id="IPR020471">
    <property type="entry name" value="AKR"/>
</dbReference>
<dbReference type="InParanoid" id="A0A2T3AXK0"/>
<dbReference type="InterPro" id="IPR036812">
    <property type="entry name" value="NAD(P)_OxRdtase_dom_sf"/>
</dbReference>
<dbReference type="AlphaFoldDB" id="A0A2T3AXK0"/>
<keyword evidence="7" id="KW-1185">Reference proteome</keyword>
<dbReference type="GO" id="GO:0016616">
    <property type="term" value="F:oxidoreductase activity, acting on the CH-OH group of donors, NAD or NADP as acceptor"/>
    <property type="evidence" value="ECO:0007669"/>
    <property type="project" value="UniProtKB-ARBA"/>
</dbReference>
<evidence type="ECO:0000259" key="5">
    <source>
        <dbReference type="Pfam" id="PF00248"/>
    </source>
</evidence>
<dbReference type="GO" id="GO:0016652">
    <property type="term" value="F:oxidoreductase activity, acting on NAD(P)H as acceptor"/>
    <property type="evidence" value="ECO:0007669"/>
    <property type="project" value="InterPro"/>
</dbReference>
<evidence type="ECO:0000256" key="2">
    <source>
        <dbReference type="PIRSR" id="PIRSR000097-1"/>
    </source>
</evidence>
<name>A0A2T3AXK0_AMORE</name>
<reference evidence="6 7" key="1">
    <citation type="journal article" date="2018" name="New Phytol.">
        <title>Comparative genomics and transcriptomics depict ericoid mycorrhizal fungi as versatile saprotrophs and plant mutualists.</title>
        <authorList>
            <person name="Martino E."/>
            <person name="Morin E."/>
            <person name="Grelet G.A."/>
            <person name="Kuo A."/>
            <person name="Kohler A."/>
            <person name="Daghino S."/>
            <person name="Barry K.W."/>
            <person name="Cichocki N."/>
            <person name="Clum A."/>
            <person name="Dockter R.B."/>
            <person name="Hainaut M."/>
            <person name="Kuo R.C."/>
            <person name="LaButti K."/>
            <person name="Lindahl B.D."/>
            <person name="Lindquist E.A."/>
            <person name="Lipzen A."/>
            <person name="Khouja H.R."/>
            <person name="Magnuson J."/>
            <person name="Murat C."/>
            <person name="Ohm R.A."/>
            <person name="Singer S.W."/>
            <person name="Spatafora J.W."/>
            <person name="Wang M."/>
            <person name="Veneault-Fourrey C."/>
            <person name="Henrissat B."/>
            <person name="Grigoriev I.V."/>
            <person name="Martin F.M."/>
            <person name="Perotto S."/>
        </authorList>
    </citation>
    <scope>NUCLEOTIDE SEQUENCE [LARGE SCALE GENOMIC DNA]</scope>
    <source>
        <strain evidence="6 7">ATCC 22711</strain>
    </source>
</reference>
<feature type="active site" description="Proton donor" evidence="2">
    <location>
        <position position="57"/>
    </location>
</feature>
<dbReference type="InterPro" id="IPR018170">
    <property type="entry name" value="Aldo/ket_reductase_CS"/>
</dbReference>
<dbReference type="Gene3D" id="3.20.20.100">
    <property type="entry name" value="NADP-dependent oxidoreductase domain"/>
    <property type="match status" value="1"/>
</dbReference>
<evidence type="ECO:0000256" key="3">
    <source>
        <dbReference type="PIRSR" id="PIRSR000097-2"/>
    </source>
</evidence>
<keyword evidence="1" id="KW-0560">Oxidoreductase</keyword>
<dbReference type="CDD" id="cd19120">
    <property type="entry name" value="AKR_AKR3C2-3"/>
    <property type="match status" value="1"/>
</dbReference>
<dbReference type="PIRSF" id="PIRSF000097">
    <property type="entry name" value="AKR"/>
    <property type="match status" value="1"/>
</dbReference>
<dbReference type="SUPFAM" id="SSF51430">
    <property type="entry name" value="NAD(P)-linked oxidoreductase"/>
    <property type="match status" value="1"/>
</dbReference>
<evidence type="ECO:0000313" key="6">
    <source>
        <dbReference type="EMBL" id="PSS14785.1"/>
    </source>
</evidence>
<dbReference type="STRING" id="857342.A0A2T3AXK0"/>
<feature type="site" description="Lowers pKa of active site Tyr" evidence="4">
    <location>
        <position position="86"/>
    </location>
</feature>
<dbReference type="PRINTS" id="PR00069">
    <property type="entry name" value="ALDKETRDTASE"/>
</dbReference>
<dbReference type="GeneID" id="36572297"/>
<feature type="domain" description="NADP-dependent oxidoreductase" evidence="5">
    <location>
        <begin position="20"/>
        <end position="273"/>
    </location>
</feature>
<dbReference type="Pfam" id="PF00248">
    <property type="entry name" value="Aldo_ket_red"/>
    <property type="match status" value="1"/>
</dbReference>
<dbReference type="PANTHER" id="PTHR11732">
    <property type="entry name" value="ALDO/KETO REDUCTASE"/>
    <property type="match status" value="1"/>
</dbReference>
<gene>
    <name evidence="6" type="ORF">M430DRAFT_20105</name>
</gene>
<dbReference type="FunFam" id="3.20.20.100:FF:000002">
    <property type="entry name" value="2,5-diketo-D-gluconic acid reductase A"/>
    <property type="match status" value="1"/>
</dbReference>
<accession>A0A2T3AXK0</accession>
<proteinExistence type="predicted"/>
<dbReference type="PROSITE" id="PS00798">
    <property type="entry name" value="ALDOKETO_REDUCTASE_1"/>
    <property type="match status" value="1"/>
</dbReference>
<organism evidence="6 7">
    <name type="scientific">Amorphotheca resinae ATCC 22711</name>
    <dbReference type="NCBI Taxonomy" id="857342"/>
    <lineage>
        <taxon>Eukaryota</taxon>
        <taxon>Fungi</taxon>
        <taxon>Dikarya</taxon>
        <taxon>Ascomycota</taxon>
        <taxon>Pezizomycotina</taxon>
        <taxon>Leotiomycetes</taxon>
        <taxon>Helotiales</taxon>
        <taxon>Amorphothecaceae</taxon>
        <taxon>Amorphotheca</taxon>
    </lineage>
</organism>
<dbReference type="OrthoDB" id="416253at2759"/>
<evidence type="ECO:0000256" key="1">
    <source>
        <dbReference type="ARBA" id="ARBA00023002"/>
    </source>
</evidence>
<dbReference type="EMBL" id="KZ679013">
    <property type="protein sequence ID" value="PSS14785.1"/>
    <property type="molecule type" value="Genomic_DNA"/>
</dbReference>
<dbReference type="RefSeq" id="XP_024719384.1">
    <property type="nucleotide sequence ID" value="XM_024864216.1"/>
</dbReference>
<dbReference type="PROSITE" id="PS00062">
    <property type="entry name" value="ALDOKETO_REDUCTASE_2"/>
    <property type="match status" value="1"/>
</dbReference>
<evidence type="ECO:0000256" key="4">
    <source>
        <dbReference type="PIRSR" id="PIRSR000097-3"/>
    </source>
</evidence>
<sequence>MSSLTLNDGNSIPLLAFGSGTALLKRSSSLDLDRTTVNTIKNAIRIGYRHLDTAEMYNTESEMGAAIQECVAEGVVKREDLFITTKISSNFMEVQTAIDISLQKLRLDYVDLYLLHSPYWTDSDADLQTAWRLMESVKESGKARSIGLSNYGEPHILATLATARIHPSINQIEFHPYLRHGDLLPFSRNHGKIAISAYGALAPVTRNIPGPLDETLEMLAKKYSVSKGMICLRWCIDQGVVAVTTSQKEQRMEEYLRVFEFELTQEEVQEIGEKGSECLKEDLVPRVVQYYRRLRAQGQQE</sequence>
<dbReference type="FunCoup" id="A0A2T3AXK0">
    <property type="interactions" value="188"/>
</dbReference>
<dbReference type="Proteomes" id="UP000241818">
    <property type="component" value="Unassembled WGS sequence"/>
</dbReference>